<evidence type="ECO:0000259" key="1">
    <source>
        <dbReference type="Pfam" id="PF13358"/>
    </source>
</evidence>
<dbReference type="AlphaFoldDB" id="A0A8J7LF52"/>
<gene>
    <name evidence="2" type="ORF">I8752_22005</name>
</gene>
<proteinExistence type="predicted"/>
<keyword evidence="3" id="KW-1185">Reference proteome</keyword>
<dbReference type="Proteomes" id="UP000662314">
    <property type="component" value="Unassembled WGS sequence"/>
</dbReference>
<comment type="caution">
    <text evidence="2">The sequence shown here is derived from an EMBL/GenBank/DDBJ whole genome shotgun (WGS) entry which is preliminary data.</text>
</comment>
<dbReference type="InterPro" id="IPR036397">
    <property type="entry name" value="RNaseH_sf"/>
</dbReference>
<dbReference type="PANTHER" id="PTHR46564:SF1">
    <property type="entry name" value="TRANSPOSASE"/>
    <property type="match status" value="1"/>
</dbReference>
<organism evidence="2 3">
    <name type="scientific">Dendronalium phyllosphericum CENA369</name>
    <dbReference type="NCBI Taxonomy" id="1725256"/>
    <lineage>
        <taxon>Bacteria</taxon>
        <taxon>Bacillati</taxon>
        <taxon>Cyanobacteriota</taxon>
        <taxon>Cyanophyceae</taxon>
        <taxon>Nostocales</taxon>
        <taxon>Nostocaceae</taxon>
        <taxon>Dendronalium</taxon>
        <taxon>Dendronalium phyllosphericum</taxon>
    </lineage>
</organism>
<name>A0A8J7LF52_9NOST</name>
<accession>A0A8J7LF52</accession>
<dbReference type="Pfam" id="PF13358">
    <property type="entry name" value="DDE_3"/>
    <property type="match status" value="1"/>
</dbReference>
<evidence type="ECO:0000313" key="2">
    <source>
        <dbReference type="EMBL" id="MBH8575632.1"/>
    </source>
</evidence>
<dbReference type="Gene3D" id="3.30.420.10">
    <property type="entry name" value="Ribonuclease H-like superfamily/Ribonuclease H"/>
    <property type="match status" value="1"/>
</dbReference>
<dbReference type="PANTHER" id="PTHR46564">
    <property type="entry name" value="TRANSPOSASE"/>
    <property type="match status" value="1"/>
</dbReference>
<sequence length="117" mass="13341">MTINNSMDSQAFEVFIEKFLLPQLWSGAVVVMDNLPAHKLASIEPMIESVGAKVLCLSPYSPDFNPIELWWSQLKSFLRTFSPTTTEMVDKVISVALYLMNPQHLKNWFTNCCYCTS</sequence>
<dbReference type="EMBL" id="JAECZA010000174">
    <property type="protein sequence ID" value="MBH8575632.1"/>
    <property type="molecule type" value="Genomic_DNA"/>
</dbReference>
<protein>
    <submittedName>
        <fullName evidence="2">Transposase</fullName>
    </submittedName>
</protein>
<dbReference type="InterPro" id="IPR038717">
    <property type="entry name" value="Tc1-like_DDE_dom"/>
</dbReference>
<reference evidence="2 3" key="1">
    <citation type="journal article" date="2021" name="Int. J. Syst. Evol. Microbiol.">
        <title>Amazonocrinis nigriterrae gen. nov., sp. nov., Atlanticothrix silvestris gen. nov., sp. nov. and Dendronalium phyllosphericum gen. nov., sp. nov., nostocacean cyanobacteria from Brazilian environments.</title>
        <authorList>
            <person name="Alvarenga D.O."/>
            <person name="Andreote A.P.D."/>
            <person name="Branco L.H.Z."/>
            <person name="Delbaje E."/>
            <person name="Cruz R.B."/>
            <person name="Varani A.M."/>
            <person name="Fiore M.F."/>
        </authorList>
    </citation>
    <scope>NUCLEOTIDE SEQUENCE [LARGE SCALE GENOMIC DNA]</scope>
    <source>
        <strain evidence="2 3">CENA369</strain>
    </source>
</reference>
<evidence type="ECO:0000313" key="3">
    <source>
        <dbReference type="Proteomes" id="UP000662314"/>
    </source>
</evidence>
<feature type="domain" description="Tc1-like transposase DDE" evidence="1">
    <location>
        <begin position="1"/>
        <end position="80"/>
    </location>
</feature>
<dbReference type="GO" id="GO:0003676">
    <property type="term" value="F:nucleic acid binding"/>
    <property type="evidence" value="ECO:0007669"/>
    <property type="project" value="InterPro"/>
</dbReference>